<comment type="caution">
    <text evidence="2">The sequence shown here is derived from an EMBL/GenBank/DDBJ whole genome shotgun (WGS) entry which is preliminary data.</text>
</comment>
<dbReference type="Pfam" id="PF22818">
    <property type="entry name" value="ApeI-like"/>
    <property type="match status" value="1"/>
</dbReference>
<evidence type="ECO:0000313" key="2">
    <source>
        <dbReference type="EMBL" id="GBL46472.1"/>
    </source>
</evidence>
<feature type="domain" description="ApeI dehydratase-like" evidence="1">
    <location>
        <begin position="5"/>
        <end position="93"/>
    </location>
</feature>
<evidence type="ECO:0000259" key="1">
    <source>
        <dbReference type="Pfam" id="PF22818"/>
    </source>
</evidence>
<dbReference type="Proteomes" id="UP000286806">
    <property type="component" value="Unassembled WGS sequence"/>
</dbReference>
<evidence type="ECO:0000313" key="3">
    <source>
        <dbReference type="Proteomes" id="UP000286806"/>
    </source>
</evidence>
<dbReference type="Gene3D" id="3.10.129.10">
    <property type="entry name" value="Hotdog Thioesterase"/>
    <property type="match status" value="1"/>
</dbReference>
<name>A0A401JFU1_9PROT</name>
<reference evidence="2 3" key="1">
    <citation type="journal article" date="2019" name="Front. Microbiol.">
        <title>Genomes of Neutrophilic Sulfur-Oxidizing Chemolithoautotrophs Representing 9 Proteobacterial Species From 8 Genera.</title>
        <authorList>
            <person name="Watanabe T."/>
            <person name="Kojima H."/>
            <person name="Umezawa K."/>
            <person name="Hori C."/>
            <person name="Takasuka T.E."/>
            <person name="Kato Y."/>
            <person name="Fukui M."/>
        </authorList>
    </citation>
    <scope>NUCLEOTIDE SEQUENCE [LARGE SCALE GENOMIC DNA]</scope>
    <source>
        <strain evidence="2 3">TTN</strain>
    </source>
</reference>
<organism evidence="2 3">
    <name type="scientific">Sulfuriferula multivorans</name>
    <dbReference type="NCBI Taxonomy" id="1559896"/>
    <lineage>
        <taxon>Bacteria</taxon>
        <taxon>Pseudomonadati</taxon>
        <taxon>Pseudomonadota</taxon>
        <taxon>Betaproteobacteria</taxon>
        <taxon>Nitrosomonadales</taxon>
        <taxon>Sulfuricellaceae</taxon>
        <taxon>Sulfuriferula</taxon>
    </lineage>
</organism>
<dbReference type="SUPFAM" id="SSF54637">
    <property type="entry name" value="Thioesterase/thiol ester dehydrase-isomerase"/>
    <property type="match status" value="1"/>
</dbReference>
<keyword evidence="3" id="KW-1185">Reference proteome</keyword>
<gene>
    <name evidence="2" type="ORF">SFMTTN_2286</name>
</gene>
<dbReference type="OrthoDB" id="9787658at2"/>
<proteinExistence type="predicted"/>
<dbReference type="EMBL" id="BGOW01000020">
    <property type="protein sequence ID" value="GBL46472.1"/>
    <property type="molecule type" value="Genomic_DNA"/>
</dbReference>
<dbReference type="InterPro" id="IPR029069">
    <property type="entry name" value="HotDog_dom_sf"/>
</dbReference>
<dbReference type="InterPro" id="IPR054545">
    <property type="entry name" value="ApeI-like"/>
</dbReference>
<accession>A0A401JFU1</accession>
<protein>
    <submittedName>
        <fullName evidence="2">(3R)-hydroxymyristoyl-[ACP] dehydratase</fullName>
    </submittedName>
</protein>
<dbReference type="GO" id="GO:0016829">
    <property type="term" value="F:lyase activity"/>
    <property type="evidence" value="ECO:0007669"/>
    <property type="project" value="UniProtKB-KW"/>
</dbReference>
<dbReference type="AlphaFoldDB" id="A0A401JFU1"/>
<sequence length="101" mass="10492">MNNAIHWTVPLDHPAFAGHFPGTPILPGVVLLDTALHAISETSGIELNDCEISLVKFLSPANPGDELVLQHIVSAGGVIRFEIAAGTRKIASGSIVAKSSA</sequence>
<dbReference type="RefSeq" id="WP_124705259.1">
    <property type="nucleotide sequence ID" value="NZ_BGOW01000020.1"/>
</dbReference>